<evidence type="ECO:0000313" key="3">
    <source>
        <dbReference type="Proteomes" id="UP000054805"/>
    </source>
</evidence>
<dbReference type="EMBL" id="JYDS01000016">
    <property type="protein sequence ID" value="KRZ32480.1"/>
    <property type="molecule type" value="Genomic_DNA"/>
</dbReference>
<sequence length="115" mass="12353">MAVHLLPNGCPPGSSFRTFSSGRKRGSVFAYPELCVSLISARATALTGLCPEFPVIIANGRCSLSRATRIPASRARSLGSVMWLPIQGSESLFQIFDQLFKDLSSVAAFLFEGVN</sequence>
<dbReference type="AlphaFoldDB" id="A0A0V1KE94"/>
<dbReference type="EMBL" id="JYDV01000002">
    <property type="protein sequence ID" value="KRZ45536.1"/>
    <property type="molecule type" value="Genomic_DNA"/>
</dbReference>
<evidence type="ECO:0000313" key="1">
    <source>
        <dbReference type="EMBL" id="KRZ32480.1"/>
    </source>
</evidence>
<evidence type="ECO:0000313" key="4">
    <source>
        <dbReference type="Proteomes" id="UP000054826"/>
    </source>
</evidence>
<comment type="caution">
    <text evidence="2">The sequence shown here is derived from an EMBL/GenBank/DDBJ whole genome shotgun (WGS) entry which is preliminary data.</text>
</comment>
<evidence type="ECO:0000313" key="2">
    <source>
        <dbReference type="EMBL" id="KRZ45536.1"/>
    </source>
</evidence>
<organism evidence="2 4">
    <name type="scientific">Trichinella pseudospiralis</name>
    <name type="common">Parasitic roundworm</name>
    <dbReference type="NCBI Taxonomy" id="6337"/>
    <lineage>
        <taxon>Eukaryota</taxon>
        <taxon>Metazoa</taxon>
        <taxon>Ecdysozoa</taxon>
        <taxon>Nematoda</taxon>
        <taxon>Enoplea</taxon>
        <taxon>Dorylaimia</taxon>
        <taxon>Trichinellida</taxon>
        <taxon>Trichinellidae</taxon>
        <taxon>Trichinella</taxon>
    </lineage>
</organism>
<keyword evidence="3" id="KW-1185">Reference proteome</keyword>
<gene>
    <name evidence="1" type="ORF">T4B_10119</name>
    <name evidence="2" type="ORF">T4C_3617</name>
</gene>
<name>A0A0V1KE94_TRIPS</name>
<proteinExistence type="predicted"/>
<accession>A0A0V1KE94</accession>
<dbReference type="Proteomes" id="UP000054826">
    <property type="component" value="Unassembled WGS sequence"/>
</dbReference>
<dbReference type="Proteomes" id="UP000054805">
    <property type="component" value="Unassembled WGS sequence"/>
</dbReference>
<protein>
    <submittedName>
        <fullName evidence="2">Uncharacterized protein</fullName>
    </submittedName>
</protein>
<reference evidence="3 4" key="1">
    <citation type="submission" date="2015-01" db="EMBL/GenBank/DDBJ databases">
        <title>Evolution of Trichinella species and genotypes.</title>
        <authorList>
            <person name="Korhonen P.K."/>
            <person name="Edoardo P."/>
            <person name="Giuseppe L.R."/>
            <person name="Gasser R.B."/>
        </authorList>
    </citation>
    <scope>NUCLEOTIDE SEQUENCE [LARGE SCALE GENOMIC DNA]</scope>
    <source>
        <strain evidence="2">ISS176</strain>
        <strain evidence="1">ISS588</strain>
    </source>
</reference>